<gene>
    <name evidence="1" type="ORF">ACFYG5_09420</name>
</gene>
<proteinExistence type="predicted"/>
<dbReference type="RefSeq" id="WP_395117723.1">
    <property type="nucleotide sequence ID" value="NZ_CP170721.1"/>
</dbReference>
<organism evidence="1">
    <name type="scientific">Rhodanobacter sp. FW102-FHT14D07</name>
    <dbReference type="NCBI Taxonomy" id="3351462"/>
    <lineage>
        <taxon>Bacteria</taxon>
        <taxon>Pseudomonadati</taxon>
        <taxon>Pseudomonadota</taxon>
        <taxon>Gammaproteobacteria</taxon>
        <taxon>Lysobacterales</taxon>
        <taxon>Rhodanobacteraceae</taxon>
        <taxon>Rhodanobacter</taxon>
    </lineage>
</organism>
<dbReference type="EMBL" id="CP170721">
    <property type="protein sequence ID" value="XIA20321.1"/>
    <property type="molecule type" value="Genomic_DNA"/>
</dbReference>
<sequence length="148" mass="16130">MIVYHYTIRDCATAIINSGSILPATAGVPVGEKPVVWFSSNKTWEPTANKMILHPSGLLRSLTFPEMVKLVLVRFAMPSDTLLTWPQIIEATGVSDDMVTGLKRAARKQGAKPSEWFGSLSPVPVEGLVMDMYQGGAWQQVGQLQEAA</sequence>
<accession>A0AB74V0F8</accession>
<protein>
    <submittedName>
        <fullName evidence="1">Uncharacterized protein</fullName>
    </submittedName>
</protein>
<dbReference type="AlphaFoldDB" id="A0AB74V0F8"/>
<name>A0AB74V0F8_9GAMM</name>
<reference evidence="1" key="1">
    <citation type="submission" date="2024-10" db="EMBL/GenBank/DDBJ databases">
        <authorList>
            <person name="Lesea H.P."/>
            <person name="Kuehl J.V."/>
            <person name="Chandonia J.-M."/>
        </authorList>
    </citation>
    <scope>NUCLEOTIDE SEQUENCE</scope>
    <source>
        <strain evidence="1">FW102-FHT14D07</strain>
    </source>
</reference>
<evidence type="ECO:0000313" key="1">
    <source>
        <dbReference type="EMBL" id="XIA20321.1"/>
    </source>
</evidence>